<dbReference type="OrthoDB" id="9984498at2"/>
<organism evidence="1 2">
    <name type="scientific">Methylobacterium terrae</name>
    <dbReference type="NCBI Taxonomy" id="2202827"/>
    <lineage>
        <taxon>Bacteria</taxon>
        <taxon>Pseudomonadati</taxon>
        <taxon>Pseudomonadota</taxon>
        <taxon>Alphaproteobacteria</taxon>
        <taxon>Hyphomicrobiales</taxon>
        <taxon>Methylobacteriaceae</taxon>
        <taxon>Methylobacterium</taxon>
    </lineage>
</organism>
<dbReference type="AlphaFoldDB" id="A0A2U8WNX7"/>
<dbReference type="EMBL" id="CP029553">
    <property type="protein sequence ID" value="AWN47170.1"/>
    <property type="molecule type" value="Genomic_DNA"/>
</dbReference>
<dbReference type="KEGG" id="mtea:DK419_13290"/>
<gene>
    <name evidence="1" type="ORF">DK419_13290</name>
</gene>
<dbReference type="Proteomes" id="UP000245444">
    <property type="component" value="Chromosome"/>
</dbReference>
<keyword evidence="2" id="KW-1185">Reference proteome</keyword>
<proteinExistence type="predicted"/>
<evidence type="ECO:0000313" key="2">
    <source>
        <dbReference type="Proteomes" id="UP000245444"/>
    </source>
</evidence>
<protein>
    <submittedName>
        <fullName evidence="1">Uncharacterized protein</fullName>
    </submittedName>
</protein>
<name>A0A2U8WNX7_9HYPH</name>
<sequence>MLLMYLARSSSARLQHFSEATMRTRIESDGVRTRIYDVETGREIRGATAVSWSHTAETEVAQAALQLAMPHMQATCDAHFVCADPNDPRGLFKRVKRIEFEDGSVFEPG</sequence>
<accession>A0A2U8WNX7</accession>
<reference evidence="1 2" key="1">
    <citation type="submission" date="2018-05" db="EMBL/GenBank/DDBJ databases">
        <title>Complete Genome Sequence of Methylobacterium sp. 17Sr1-28.</title>
        <authorList>
            <person name="Srinivasan S."/>
        </authorList>
    </citation>
    <scope>NUCLEOTIDE SEQUENCE [LARGE SCALE GENOMIC DNA]</scope>
    <source>
        <strain evidence="1 2">17Sr1-28</strain>
    </source>
</reference>
<evidence type="ECO:0000313" key="1">
    <source>
        <dbReference type="EMBL" id="AWN47170.1"/>
    </source>
</evidence>